<proteinExistence type="inferred from homology"/>
<dbReference type="AlphaFoldDB" id="A0A8J4EIR5"/>
<dbReference type="RefSeq" id="WP_207123141.1">
    <property type="nucleotide sequence ID" value="NZ_BOPO01000006.1"/>
</dbReference>
<dbReference type="EMBL" id="BOPO01000006">
    <property type="protein sequence ID" value="GIL25536.1"/>
    <property type="molecule type" value="Genomic_DNA"/>
</dbReference>
<evidence type="ECO:0000313" key="6">
    <source>
        <dbReference type="Proteomes" id="UP000614996"/>
    </source>
</evidence>
<accession>A0A8J4EIR5</accession>
<evidence type="ECO:0000256" key="2">
    <source>
        <dbReference type="ARBA" id="ARBA00022801"/>
    </source>
</evidence>
<dbReference type="Proteomes" id="UP000614996">
    <property type="component" value="Unassembled WGS sequence"/>
</dbReference>
<dbReference type="SUPFAM" id="SSF56317">
    <property type="entry name" value="Carbon-nitrogen hydrolase"/>
    <property type="match status" value="1"/>
</dbReference>
<evidence type="ECO:0000256" key="3">
    <source>
        <dbReference type="PROSITE-ProRule" id="PRU10139"/>
    </source>
</evidence>
<feature type="active site" description="Proton acceptor" evidence="3">
    <location>
        <position position="48"/>
    </location>
</feature>
<keyword evidence="6" id="KW-1185">Reference proteome</keyword>
<dbReference type="PANTHER" id="PTHR46044">
    <property type="entry name" value="NITRILASE"/>
    <property type="match status" value="1"/>
</dbReference>
<reference evidence="6" key="1">
    <citation type="journal article" date="2021" name="Int. J. Syst. Evol. Microbiol.">
        <title>Actinocatenispora comari sp. nov., an endophytic actinomycete isolated from aerial parts of Comarum salesowianum.</title>
        <authorList>
            <person name="Oyunbileg N."/>
            <person name="Iizaka Y."/>
            <person name="Hamada M."/>
            <person name="Davaapurev B.O."/>
            <person name="Fukumoto A."/>
            <person name="Tsetseg B."/>
            <person name="Kato F."/>
            <person name="Tamura T."/>
            <person name="Batkhuu J."/>
            <person name="Anzai Y."/>
        </authorList>
    </citation>
    <scope>NUCLEOTIDE SEQUENCE [LARGE SCALE GENOMIC DNA]</scope>
    <source>
        <strain evidence="6">NUM-2625</strain>
    </source>
</reference>
<dbReference type="PROSITE" id="PS50263">
    <property type="entry name" value="CN_HYDROLASE"/>
    <property type="match status" value="1"/>
</dbReference>
<organism evidence="5 6">
    <name type="scientific">Actinocatenispora comari</name>
    <dbReference type="NCBI Taxonomy" id="2807577"/>
    <lineage>
        <taxon>Bacteria</taxon>
        <taxon>Bacillati</taxon>
        <taxon>Actinomycetota</taxon>
        <taxon>Actinomycetes</taxon>
        <taxon>Micromonosporales</taxon>
        <taxon>Micromonosporaceae</taxon>
        <taxon>Actinocatenispora</taxon>
    </lineage>
</organism>
<keyword evidence="2" id="KW-0378">Hydrolase</keyword>
<dbReference type="Gene3D" id="3.60.110.10">
    <property type="entry name" value="Carbon-nitrogen hydrolase"/>
    <property type="match status" value="1"/>
</dbReference>
<sequence>MSIPPPPYKAAAVQAEPVWNDLSGGVAKTIDLIAEAHQQGVSLLAFPELWIPGYPLWIFLGHPMGGLPNLGPALMASSLEVGGAAWQQLSQAAVDKQVTVVLGASLVDHGRVFMGQAFFFADGSAARWREKIEPTSFEKTLFKAGDEAGVAVHDVPGIGRLGALQCFEHLQAENRMRLQGQYEQVHVASWPVLAGPAPETYILSVDANLAVSKSYAIENGAWTLAPMGMLSDRAAAQLAAGDPARQAILAGAGQGYAQVFAPNGMPVGAPLKPDEEGLVIAEIDLNLISGAKLFYDPMGSERSRQLRQEIATI</sequence>
<dbReference type="InterPro" id="IPR003010">
    <property type="entry name" value="C-N_Hydrolase"/>
</dbReference>
<dbReference type="PROSITE" id="PS00920">
    <property type="entry name" value="NITRIL_CHT_1"/>
    <property type="match status" value="1"/>
</dbReference>
<dbReference type="PANTHER" id="PTHR46044:SF14">
    <property type="entry name" value="ARYLACETONITRILASE"/>
    <property type="match status" value="1"/>
</dbReference>
<feature type="domain" description="CN hydrolase" evidence="4">
    <location>
        <begin position="8"/>
        <end position="285"/>
    </location>
</feature>
<evidence type="ECO:0000313" key="5">
    <source>
        <dbReference type="EMBL" id="GIL25536.1"/>
    </source>
</evidence>
<dbReference type="Pfam" id="PF00795">
    <property type="entry name" value="CN_hydrolase"/>
    <property type="match status" value="1"/>
</dbReference>
<comment type="similarity">
    <text evidence="1">Belongs to the carbon-nitrogen hydrolase superfamily. Nitrilase family.</text>
</comment>
<gene>
    <name evidence="5" type="ORF">NUM_07910</name>
</gene>
<name>A0A8J4EIR5_9ACTN</name>
<dbReference type="InterPro" id="IPR000132">
    <property type="entry name" value="Nitrilase/CN_hydratase_CS"/>
</dbReference>
<dbReference type="InterPro" id="IPR044149">
    <property type="entry name" value="Nitrilases_CHs"/>
</dbReference>
<protein>
    <submittedName>
        <fullName evidence="5">Nitrilase</fullName>
    </submittedName>
</protein>
<dbReference type="InterPro" id="IPR036526">
    <property type="entry name" value="C-N_Hydrolase_sf"/>
</dbReference>
<comment type="caution">
    <text evidence="5">The sequence shown here is derived from an EMBL/GenBank/DDBJ whole genome shotgun (WGS) entry which is preliminary data.</text>
</comment>
<dbReference type="GO" id="GO:0000257">
    <property type="term" value="F:nitrilase activity"/>
    <property type="evidence" value="ECO:0007669"/>
    <property type="project" value="UniProtKB-ARBA"/>
</dbReference>
<evidence type="ECO:0000256" key="1">
    <source>
        <dbReference type="ARBA" id="ARBA00008129"/>
    </source>
</evidence>
<evidence type="ECO:0000259" key="4">
    <source>
        <dbReference type="PROSITE" id="PS50263"/>
    </source>
</evidence>